<protein>
    <submittedName>
        <fullName evidence="6">MFS transporter</fullName>
    </submittedName>
</protein>
<keyword evidence="7" id="KW-1185">Reference proteome</keyword>
<dbReference type="EMBL" id="QWGB01000004">
    <property type="protein sequence ID" value="RIJ25879.1"/>
    <property type="molecule type" value="Genomic_DNA"/>
</dbReference>
<keyword evidence="1 4" id="KW-0812">Transmembrane</keyword>
<comment type="caution">
    <text evidence="6">The sequence shown here is derived from an EMBL/GenBank/DDBJ whole genome shotgun (WGS) entry which is preliminary data.</text>
</comment>
<organism evidence="6 7">
    <name type="scientific">Henriciella barbarensis</name>
    <dbReference type="NCBI Taxonomy" id="86342"/>
    <lineage>
        <taxon>Bacteria</taxon>
        <taxon>Pseudomonadati</taxon>
        <taxon>Pseudomonadota</taxon>
        <taxon>Alphaproteobacteria</taxon>
        <taxon>Hyphomonadales</taxon>
        <taxon>Hyphomonadaceae</taxon>
        <taxon>Henriciella</taxon>
    </lineage>
</organism>
<dbReference type="AlphaFoldDB" id="A0A399R8P1"/>
<evidence type="ECO:0000259" key="5">
    <source>
        <dbReference type="PROSITE" id="PS50850"/>
    </source>
</evidence>
<feature type="transmembrane region" description="Helical" evidence="4">
    <location>
        <begin position="280"/>
        <end position="300"/>
    </location>
</feature>
<evidence type="ECO:0000313" key="6">
    <source>
        <dbReference type="EMBL" id="RIJ25879.1"/>
    </source>
</evidence>
<evidence type="ECO:0000313" key="7">
    <source>
        <dbReference type="Proteomes" id="UP000265431"/>
    </source>
</evidence>
<dbReference type="GO" id="GO:0022857">
    <property type="term" value="F:transmembrane transporter activity"/>
    <property type="evidence" value="ECO:0007669"/>
    <property type="project" value="InterPro"/>
</dbReference>
<feature type="transmembrane region" description="Helical" evidence="4">
    <location>
        <begin position="312"/>
        <end position="330"/>
    </location>
</feature>
<dbReference type="SUPFAM" id="SSF103473">
    <property type="entry name" value="MFS general substrate transporter"/>
    <property type="match status" value="2"/>
</dbReference>
<feature type="transmembrane region" description="Helical" evidence="4">
    <location>
        <begin position="336"/>
        <end position="358"/>
    </location>
</feature>
<feature type="domain" description="Major facilitator superfamily (MFS) profile" evidence="5">
    <location>
        <begin position="36"/>
        <end position="421"/>
    </location>
</feature>
<dbReference type="Pfam" id="PF07690">
    <property type="entry name" value="MFS_1"/>
    <property type="match status" value="1"/>
</dbReference>
<dbReference type="OrthoDB" id="65739at2"/>
<proteinExistence type="predicted"/>
<dbReference type="PANTHER" id="PTHR23546">
    <property type="entry name" value="TRANSPORT PROTEIN"/>
    <property type="match status" value="1"/>
</dbReference>
<dbReference type="PANTHER" id="PTHR23546:SF1">
    <property type="entry name" value="MEMBRANE PROTEIN"/>
    <property type="match status" value="1"/>
</dbReference>
<reference evidence="6 7" key="1">
    <citation type="submission" date="2018-08" db="EMBL/GenBank/DDBJ databases">
        <title>Henriciella mobilis sp. nov., isolated from seawater.</title>
        <authorList>
            <person name="Cheng H."/>
            <person name="Wu Y.-H."/>
            <person name="Xu X.-W."/>
            <person name="Guo L.-L."/>
        </authorList>
    </citation>
    <scope>NUCLEOTIDE SEQUENCE [LARGE SCALE GENOMIC DNA]</scope>
    <source>
        <strain evidence="6 7">CCUG66934</strain>
    </source>
</reference>
<feature type="transmembrane region" description="Helical" evidence="4">
    <location>
        <begin position="201"/>
        <end position="222"/>
    </location>
</feature>
<dbReference type="Proteomes" id="UP000265431">
    <property type="component" value="Unassembled WGS sequence"/>
</dbReference>
<feature type="transmembrane region" description="Helical" evidence="4">
    <location>
        <begin position="399"/>
        <end position="417"/>
    </location>
</feature>
<dbReference type="InterPro" id="IPR020846">
    <property type="entry name" value="MFS_dom"/>
</dbReference>
<dbReference type="InterPro" id="IPR036259">
    <property type="entry name" value="MFS_trans_sf"/>
</dbReference>
<feature type="transmembrane region" description="Helical" evidence="4">
    <location>
        <begin position="72"/>
        <end position="90"/>
    </location>
</feature>
<dbReference type="Gene3D" id="1.20.1250.20">
    <property type="entry name" value="MFS general substrate transporter like domains"/>
    <property type="match status" value="2"/>
</dbReference>
<sequence length="424" mass="45027">MPQARNPSIFNLRTKWGHMLHQGETEQPLRPLSAWQKAIIAFANVAMGAGMTINFVVVAPLAREAGLTEIEVAGILTLSAAIYALMIPQWGRWADQFGRKRVMVFSLMAMAGTNTLFVLALKAALAGLVTGLSTFFLLAFMRLWFGLLSPGLQPAAMAAMTDATTPATRAGGLGMLSAGMALGSILGPAGSSILAKLGALAPIWGSIIFCAVAGVIIAFALPKSRGHRDTSRPEPLRMRDPRVFPHLAFLLCYFIAVGAIQQTLAWLMEDRFEIAQAETVQAVGIVFSCMAVMMIIVQFGYVQRLNPSPRKILPIGLALIGTGYIGAALLNDFTAMCAAFCLVGAGSAMSVPAANALGSLSVERHEQGKAAALLSAAPPSGFIFGPLLGAALYTLDSRLPLFVSAAMMLSLLAYRVIREMRRTA</sequence>
<feature type="transmembrane region" description="Helical" evidence="4">
    <location>
        <begin position="243"/>
        <end position="268"/>
    </location>
</feature>
<feature type="transmembrane region" description="Helical" evidence="4">
    <location>
        <begin position="102"/>
        <end position="121"/>
    </location>
</feature>
<feature type="transmembrane region" description="Helical" evidence="4">
    <location>
        <begin position="127"/>
        <end position="149"/>
    </location>
</feature>
<evidence type="ECO:0000256" key="4">
    <source>
        <dbReference type="SAM" id="Phobius"/>
    </source>
</evidence>
<keyword evidence="3 4" id="KW-0472">Membrane</keyword>
<dbReference type="InterPro" id="IPR011701">
    <property type="entry name" value="MFS"/>
</dbReference>
<evidence type="ECO:0000256" key="3">
    <source>
        <dbReference type="ARBA" id="ARBA00023136"/>
    </source>
</evidence>
<feature type="transmembrane region" description="Helical" evidence="4">
    <location>
        <begin position="38"/>
        <end position="60"/>
    </location>
</feature>
<keyword evidence="2 4" id="KW-1133">Transmembrane helix</keyword>
<feature type="transmembrane region" description="Helical" evidence="4">
    <location>
        <begin position="170"/>
        <end position="189"/>
    </location>
</feature>
<evidence type="ECO:0000256" key="2">
    <source>
        <dbReference type="ARBA" id="ARBA00022989"/>
    </source>
</evidence>
<accession>A0A399R8P1</accession>
<evidence type="ECO:0000256" key="1">
    <source>
        <dbReference type="ARBA" id="ARBA00022692"/>
    </source>
</evidence>
<name>A0A399R8P1_9PROT</name>
<dbReference type="PROSITE" id="PS50850">
    <property type="entry name" value="MFS"/>
    <property type="match status" value="1"/>
</dbReference>
<gene>
    <name evidence="6" type="ORF">D1224_01805</name>
</gene>
<feature type="transmembrane region" description="Helical" evidence="4">
    <location>
        <begin position="370"/>
        <end position="393"/>
    </location>
</feature>